<feature type="coiled-coil region" evidence="1">
    <location>
        <begin position="106"/>
        <end position="158"/>
    </location>
</feature>
<sequence length="542" mass="64421">MVKLFKEIDEGEDNQEAFSDVDVREYWDNIKRTAAAENKIISQMMGLGDDRWNNGTMEDNYKANVLQVLNKEKEEAEGEDLEEFDIELHTPKNEFEEMLHRKIFELNHLQAEFHKVQLQLQKEKNLRLRADEEVSRLNKQHEDEKKNLALNIKTKIQNHYERKVMNVGIMYKKEMNHLNKQFRDLRIDLMGAEYLIGKIFGMFKDQETLLSYIRTRIKINFQGEMNIREVVGMDTAKTSFQKKIYKLDHTEVRDQLINLNDRYEDLERTYHLSKDVSEAMTDEWRSSEIRARKFEKLYNQEKALHQDHVNSLLKEFEEKERKWQEEKKQQDHQFDGYKENIKKEIEIKDKIIDRYWKYIHVMSKEVTIAKNVIKNPDLMKQALRTMNFSQFELYKYNKCNNKSRSVRSSICQTRKVNDIGKLQPKKVDIVAPRINVHEKDSKFNIAERFFNQSMTSRSINTSEKRTKPTSISFRKRLRSVVEGRTKNEINHTSIEQPNRASPLNIITNKKVFGIRNKRNSVCTPKGGQYAFNSSIGLSQLKS</sequence>
<reference evidence="2" key="1">
    <citation type="submission" date="2023-07" db="EMBL/GenBank/DDBJ databases">
        <authorList>
            <consortium name="AG Swart"/>
            <person name="Singh M."/>
            <person name="Singh A."/>
            <person name="Seah K."/>
            <person name="Emmerich C."/>
        </authorList>
    </citation>
    <scope>NUCLEOTIDE SEQUENCE</scope>
    <source>
        <strain evidence="2">DP1</strain>
    </source>
</reference>
<evidence type="ECO:0000313" key="2">
    <source>
        <dbReference type="EMBL" id="CAI2359831.1"/>
    </source>
</evidence>
<dbReference type="AlphaFoldDB" id="A0AAD1U437"/>
<evidence type="ECO:0000313" key="3">
    <source>
        <dbReference type="Proteomes" id="UP001295684"/>
    </source>
</evidence>
<accession>A0AAD1U437</accession>
<proteinExistence type="predicted"/>
<organism evidence="2 3">
    <name type="scientific">Euplotes crassus</name>
    <dbReference type="NCBI Taxonomy" id="5936"/>
    <lineage>
        <taxon>Eukaryota</taxon>
        <taxon>Sar</taxon>
        <taxon>Alveolata</taxon>
        <taxon>Ciliophora</taxon>
        <taxon>Intramacronucleata</taxon>
        <taxon>Spirotrichea</taxon>
        <taxon>Hypotrichia</taxon>
        <taxon>Euplotida</taxon>
        <taxon>Euplotidae</taxon>
        <taxon>Moneuplotes</taxon>
    </lineage>
</organism>
<dbReference type="EMBL" id="CAMPGE010001063">
    <property type="protein sequence ID" value="CAI2359831.1"/>
    <property type="molecule type" value="Genomic_DNA"/>
</dbReference>
<evidence type="ECO:0000256" key="1">
    <source>
        <dbReference type="SAM" id="Coils"/>
    </source>
</evidence>
<keyword evidence="1" id="KW-0175">Coiled coil</keyword>
<keyword evidence="3" id="KW-1185">Reference proteome</keyword>
<comment type="caution">
    <text evidence="2">The sequence shown here is derived from an EMBL/GenBank/DDBJ whole genome shotgun (WGS) entry which is preliminary data.</text>
</comment>
<protein>
    <submittedName>
        <fullName evidence="2">Uncharacterized protein</fullName>
    </submittedName>
</protein>
<gene>
    <name evidence="2" type="ORF">ECRASSUSDP1_LOCUS1125</name>
</gene>
<name>A0AAD1U437_EUPCR</name>
<dbReference type="Proteomes" id="UP001295684">
    <property type="component" value="Unassembled WGS sequence"/>
</dbReference>